<dbReference type="AGR" id="WB:WBGene00021728"/>
<dbReference type="PIR" id="T33931">
    <property type="entry name" value="T33931"/>
</dbReference>
<evidence type="ECO:0000313" key="3">
    <source>
        <dbReference type="WormBase" id="Y49F6C.6"/>
    </source>
</evidence>
<gene>
    <name evidence="1" type="ORF">CELE_Y49F6C.6</name>
    <name evidence="1 3" type="ORF">Y49F6C.6</name>
</gene>
<dbReference type="UCSC" id="Y49F6C.6">
    <property type="organism name" value="c. elegans"/>
</dbReference>
<dbReference type="PaxDb" id="6239-Y49F6C.6"/>
<dbReference type="InParanoid" id="Q9TYJ5"/>
<evidence type="ECO:0000313" key="2">
    <source>
        <dbReference type="Proteomes" id="UP000001940"/>
    </source>
</evidence>
<dbReference type="EMBL" id="BX284602">
    <property type="protein sequence ID" value="CCD69501.3"/>
    <property type="molecule type" value="Genomic_DNA"/>
</dbReference>
<organism evidence="1 2">
    <name type="scientific">Caenorhabditis elegans</name>
    <dbReference type="NCBI Taxonomy" id="6239"/>
    <lineage>
        <taxon>Eukaryota</taxon>
        <taxon>Metazoa</taxon>
        <taxon>Ecdysozoa</taxon>
        <taxon>Nematoda</taxon>
        <taxon>Chromadorea</taxon>
        <taxon>Rhabditida</taxon>
        <taxon>Rhabditina</taxon>
        <taxon>Rhabditomorpha</taxon>
        <taxon>Rhabditoidea</taxon>
        <taxon>Rhabditidae</taxon>
        <taxon>Peloderinae</taxon>
        <taxon>Caenorhabditis</taxon>
    </lineage>
</organism>
<keyword evidence="2" id="KW-1185">Reference proteome</keyword>
<dbReference type="HOGENOM" id="CLU_565295_0_0_1"/>
<accession>Q9TYJ5</accession>
<reference evidence="1 2" key="1">
    <citation type="journal article" date="1998" name="Science">
        <title>Genome sequence of the nematode C. elegans: a platform for investigating biology.</title>
        <authorList>
            <consortium name="The C. elegans sequencing consortium"/>
            <person name="Sulson J.E."/>
            <person name="Waterston R."/>
        </authorList>
    </citation>
    <scope>NUCLEOTIDE SEQUENCE [LARGE SCALE GENOMIC DNA]</scope>
    <source>
        <strain evidence="1 2">Bristol N2</strain>
    </source>
</reference>
<dbReference type="Proteomes" id="UP000001940">
    <property type="component" value="Chromosome II"/>
</dbReference>
<sequence>MQWLQRQKRNYTRASRSLKRGLRHHARFLRRQEFDWFFENMNDAEVLFQMYGLLEQLEERFDAVRFEGEVERVQNRLDELQ</sequence>
<protein>
    <submittedName>
        <fullName evidence="1">DUF4455 domain-containing protein</fullName>
    </submittedName>
</protein>
<dbReference type="WormBase" id="Y49F6C.6">
    <property type="protein sequence ID" value="CE53776"/>
    <property type="gene ID" value="WBGene00021728"/>
</dbReference>
<evidence type="ECO:0000313" key="1">
    <source>
        <dbReference type="EMBL" id="CCD69501.3"/>
    </source>
</evidence>
<dbReference type="SMR" id="Q9TYJ5"/>
<name>Q9TYJ5_CAEEL</name>
<dbReference type="AlphaFoldDB" id="Q9TYJ5"/>
<proteinExistence type="predicted"/>